<evidence type="ECO:0000256" key="1">
    <source>
        <dbReference type="ARBA" id="ARBA00004496"/>
    </source>
</evidence>
<dbReference type="SUPFAM" id="SSF52440">
    <property type="entry name" value="PreATP-grasp domain"/>
    <property type="match status" value="1"/>
</dbReference>
<dbReference type="GO" id="GO:0008716">
    <property type="term" value="F:D-alanine-D-alanine ligase activity"/>
    <property type="evidence" value="ECO:0007669"/>
    <property type="project" value="UniProtKB-EC"/>
</dbReference>
<keyword evidence="3" id="KW-0963">Cytoplasm</keyword>
<dbReference type="GO" id="GO:0009252">
    <property type="term" value="P:peptidoglycan biosynthetic process"/>
    <property type="evidence" value="ECO:0007669"/>
    <property type="project" value="UniProtKB-KW"/>
</dbReference>
<keyword evidence="5" id="KW-0547">Nucleotide-binding</keyword>
<gene>
    <name evidence="11" type="ORF">MNBD_NITROSPINAE05-518</name>
</gene>
<keyword evidence="6" id="KW-0067">ATP-binding</keyword>
<dbReference type="NCBIfam" id="TIGR01205">
    <property type="entry name" value="D_ala_D_alaTIGR"/>
    <property type="match status" value="1"/>
</dbReference>
<dbReference type="GO" id="GO:0008360">
    <property type="term" value="P:regulation of cell shape"/>
    <property type="evidence" value="ECO:0007669"/>
    <property type="project" value="UniProtKB-KW"/>
</dbReference>
<dbReference type="InterPro" id="IPR000291">
    <property type="entry name" value="D-Ala_lig_Van_CS"/>
</dbReference>
<evidence type="ECO:0000256" key="4">
    <source>
        <dbReference type="ARBA" id="ARBA00022598"/>
    </source>
</evidence>
<dbReference type="InterPro" id="IPR011095">
    <property type="entry name" value="Dala_Dala_lig_C"/>
</dbReference>
<dbReference type="Pfam" id="PF07478">
    <property type="entry name" value="Dala_Dala_lig_C"/>
    <property type="match status" value="1"/>
</dbReference>
<evidence type="ECO:0000256" key="3">
    <source>
        <dbReference type="ARBA" id="ARBA00022490"/>
    </source>
</evidence>
<dbReference type="NCBIfam" id="NF002378">
    <property type="entry name" value="PRK01372.1"/>
    <property type="match status" value="1"/>
</dbReference>
<dbReference type="PROSITE" id="PS50975">
    <property type="entry name" value="ATP_GRASP"/>
    <property type="match status" value="1"/>
</dbReference>
<organism evidence="11">
    <name type="scientific">hydrothermal vent metagenome</name>
    <dbReference type="NCBI Taxonomy" id="652676"/>
    <lineage>
        <taxon>unclassified sequences</taxon>
        <taxon>metagenomes</taxon>
        <taxon>ecological metagenomes</taxon>
    </lineage>
</organism>
<comment type="similarity">
    <text evidence="2">Belongs to the D-alanine--D-alanine ligase family.</text>
</comment>
<keyword evidence="9" id="KW-0961">Cell wall biogenesis/degradation</keyword>
<dbReference type="PIRSF" id="PIRSF039102">
    <property type="entry name" value="Ddl/VanB"/>
    <property type="match status" value="1"/>
</dbReference>
<evidence type="ECO:0000256" key="6">
    <source>
        <dbReference type="ARBA" id="ARBA00022840"/>
    </source>
</evidence>
<evidence type="ECO:0000256" key="5">
    <source>
        <dbReference type="ARBA" id="ARBA00022741"/>
    </source>
</evidence>
<feature type="domain" description="ATP-grasp" evidence="10">
    <location>
        <begin position="106"/>
        <end position="300"/>
    </location>
</feature>
<dbReference type="InterPro" id="IPR011127">
    <property type="entry name" value="Dala_Dala_lig_N"/>
</dbReference>
<dbReference type="InterPro" id="IPR005905">
    <property type="entry name" value="D_ala_D_ala"/>
</dbReference>
<dbReference type="InterPro" id="IPR016185">
    <property type="entry name" value="PreATP-grasp_dom_sf"/>
</dbReference>
<dbReference type="InterPro" id="IPR013815">
    <property type="entry name" value="ATP_grasp_subdomain_1"/>
</dbReference>
<dbReference type="EMBL" id="UOGG01000220">
    <property type="protein sequence ID" value="VAX32765.1"/>
    <property type="molecule type" value="Genomic_DNA"/>
</dbReference>
<dbReference type="GO" id="GO:0071555">
    <property type="term" value="P:cell wall organization"/>
    <property type="evidence" value="ECO:0007669"/>
    <property type="project" value="UniProtKB-KW"/>
</dbReference>
<evidence type="ECO:0000256" key="7">
    <source>
        <dbReference type="ARBA" id="ARBA00022960"/>
    </source>
</evidence>
<keyword evidence="8" id="KW-0573">Peptidoglycan synthesis</keyword>
<comment type="subcellular location">
    <subcellularLocation>
        <location evidence="1">Cytoplasm</location>
    </subcellularLocation>
</comment>
<name>A0A3B1DM55_9ZZZZ</name>
<sequence>MAQNLKGKKIGVLMGGLSPEREVSLTTGQAVFTAIQENGLNVVAIDVDRDIAVKLKESKIDIAFIALHGTYGEDGTIQGILEYANIPYTGSGVLGSSIAYDKVKSKEIFKFNDIPTADYQVFNRNEKTIAARILDLPVVVKPSTQGSSIGISIVKEESEWLKSLALGFKYSEEVLVEKFIDGRLMAVGMNGEQPFPIVHIKPKAEFYDYESKYTEGKTDYICPAKLSTDEKSSLEDAAVKVVRALKSRGIPRVDAILDEKGTPYVLEINTIPGMTPVSLLPMAAKEAGMHFDELVMEILATAQLD</sequence>
<proteinExistence type="inferred from homology"/>
<dbReference type="SUPFAM" id="SSF56059">
    <property type="entry name" value="Glutathione synthetase ATP-binding domain-like"/>
    <property type="match status" value="1"/>
</dbReference>
<dbReference type="SMART" id="SM01209">
    <property type="entry name" value="GARS_A"/>
    <property type="match status" value="1"/>
</dbReference>
<dbReference type="InterPro" id="IPR011761">
    <property type="entry name" value="ATP-grasp"/>
</dbReference>
<dbReference type="PANTHER" id="PTHR23132">
    <property type="entry name" value="D-ALANINE--D-ALANINE LIGASE"/>
    <property type="match status" value="1"/>
</dbReference>
<dbReference type="Gene3D" id="3.30.470.20">
    <property type="entry name" value="ATP-grasp fold, B domain"/>
    <property type="match status" value="1"/>
</dbReference>
<dbReference type="PANTHER" id="PTHR23132:SF23">
    <property type="entry name" value="D-ALANINE--D-ALANINE LIGASE B"/>
    <property type="match status" value="1"/>
</dbReference>
<protein>
    <submittedName>
        <fullName evidence="11">D-alanine--D-alanine ligase</fullName>
        <ecNumber evidence="11">6.3.2.4</ecNumber>
    </submittedName>
</protein>
<evidence type="ECO:0000259" key="10">
    <source>
        <dbReference type="PROSITE" id="PS50975"/>
    </source>
</evidence>
<evidence type="ECO:0000256" key="2">
    <source>
        <dbReference type="ARBA" id="ARBA00010871"/>
    </source>
</evidence>
<dbReference type="HAMAP" id="MF_00047">
    <property type="entry name" value="Dala_Dala_lig"/>
    <property type="match status" value="1"/>
</dbReference>
<evidence type="ECO:0000256" key="8">
    <source>
        <dbReference type="ARBA" id="ARBA00022984"/>
    </source>
</evidence>
<accession>A0A3B1DM55</accession>
<dbReference type="AlphaFoldDB" id="A0A3B1DM55"/>
<keyword evidence="4 11" id="KW-0436">Ligase</keyword>
<dbReference type="GO" id="GO:0005737">
    <property type="term" value="C:cytoplasm"/>
    <property type="evidence" value="ECO:0007669"/>
    <property type="project" value="UniProtKB-SubCell"/>
</dbReference>
<dbReference type="PROSITE" id="PS00843">
    <property type="entry name" value="DALA_DALA_LIGASE_1"/>
    <property type="match status" value="1"/>
</dbReference>
<evidence type="ECO:0000313" key="11">
    <source>
        <dbReference type="EMBL" id="VAX32765.1"/>
    </source>
</evidence>
<dbReference type="EC" id="6.3.2.4" evidence="11"/>
<dbReference type="GO" id="GO:0005524">
    <property type="term" value="F:ATP binding"/>
    <property type="evidence" value="ECO:0007669"/>
    <property type="project" value="UniProtKB-KW"/>
</dbReference>
<evidence type="ECO:0000256" key="9">
    <source>
        <dbReference type="ARBA" id="ARBA00023316"/>
    </source>
</evidence>
<keyword evidence="7" id="KW-0133">Cell shape</keyword>
<dbReference type="Gene3D" id="3.40.50.20">
    <property type="match status" value="1"/>
</dbReference>
<dbReference type="Pfam" id="PF01820">
    <property type="entry name" value="Dala_Dala_lig_N"/>
    <property type="match status" value="1"/>
</dbReference>
<reference evidence="11" key="1">
    <citation type="submission" date="2018-06" db="EMBL/GenBank/DDBJ databases">
        <authorList>
            <person name="Zhirakovskaya E."/>
        </authorList>
    </citation>
    <scope>NUCLEOTIDE SEQUENCE</scope>
</reference>
<dbReference type="GO" id="GO:0046872">
    <property type="term" value="F:metal ion binding"/>
    <property type="evidence" value="ECO:0007669"/>
    <property type="project" value="InterPro"/>
</dbReference>
<dbReference type="Gene3D" id="3.30.1490.20">
    <property type="entry name" value="ATP-grasp fold, A domain"/>
    <property type="match status" value="1"/>
</dbReference>